<dbReference type="GO" id="GO:0000156">
    <property type="term" value="F:phosphorelay response regulator activity"/>
    <property type="evidence" value="ECO:0007669"/>
    <property type="project" value="InterPro"/>
</dbReference>
<keyword evidence="4" id="KW-0145">Chemotaxis</keyword>
<dbReference type="InterPro" id="IPR035909">
    <property type="entry name" value="CheB_C"/>
</dbReference>
<name>A0A502FCX7_9PROT</name>
<keyword evidence="7" id="KW-1185">Reference proteome</keyword>
<dbReference type="PANTHER" id="PTHR42872:SF6">
    <property type="entry name" value="PROTEIN-GLUTAMATE METHYLESTERASE_PROTEIN-GLUTAMINE GLUTAMINASE"/>
    <property type="match status" value="1"/>
</dbReference>
<evidence type="ECO:0000313" key="6">
    <source>
        <dbReference type="EMBL" id="TPG47250.1"/>
    </source>
</evidence>
<gene>
    <name evidence="6" type="ORF">EAH89_23935</name>
</gene>
<accession>A0A502FCX7</accession>
<dbReference type="PROSITE" id="PS50122">
    <property type="entry name" value="CHEB"/>
    <property type="match status" value="1"/>
</dbReference>
<dbReference type="Pfam" id="PF01339">
    <property type="entry name" value="CheB_methylest"/>
    <property type="match status" value="1"/>
</dbReference>
<evidence type="ECO:0000313" key="7">
    <source>
        <dbReference type="Proteomes" id="UP000317078"/>
    </source>
</evidence>
<dbReference type="RefSeq" id="WP_277753887.1">
    <property type="nucleotide sequence ID" value="NZ_RCZP01000036.1"/>
</dbReference>
<evidence type="ECO:0000256" key="4">
    <source>
        <dbReference type="PROSITE-ProRule" id="PRU00050"/>
    </source>
</evidence>
<comment type="caution">
    <text evidence="6">The sequence shown here is derived from an EMBL/GenBank/DDBJ whole genome shotgun (WGS) entry which is preliminary data.</text>
</comment>
<proteinExistence type="predicted"/>
<sequence length="231" mass="24217">ELGAELVAKVKLAAQARPRARREEPAAPSLLTVDPRLSTAGRVVAIGASTGGVETLQRMLTRLPASAPAILVTQHMPAGFTSSFARRLDAQCAVTVIEATDGRRILPGHVYIAPGSRHLELARTGAHYACRLHDGPPVSGHRPSVDVLFGSVARVARANAVGLILTGMGRDGAAGLLEMRRAGARTYGQSEASCLIYGMPKAAMQAGAVEAEMPVERLTEEIVALHQPVPA</sequence>
<feature type="active site" evidence="4">
    <location>
        <position position="171"/>
    </location>
</feature>
<dbReference type="CDD" id="cd16432">
    <property type="entry name" value="CheB_Rec"/>
    <property type="match status" value="1"/>
</dbReference>
<evidence type="ECO:0000256" key="2">
    <source>
        <dbReference type="ARBA" id="ARBA00039140"/>
    </source>
</evidence>
<feature type="active site" evidence="4">
    <location>
        <position position="75"/>
    </location>
</feature>
<reference evidence="6 7" key="1">
    <citation type="journal article" date="2019" name="Environ. Microbiol.">
        <title>Species interactions and distinct microbial communities in high Arctic permafrost affected cryosols are associated with the CH4 and CO2 gas fluxes.</title>
        <authorList>
            <person name="Altshuler I."/>
            <person name="Hamel J."/>
            <person name="Turney S."/>
            <person name="Magnuson E."/>
            <person name="Levesque R."/>
            <person name="Greer C."/>
            <person name="Whyte L.G."/>
        </authorList>
    </citation>
    <scope>NUCLEOTIDE SEQUENCE [LARGE SCALE GENOMIC DNA]</scope>
    <source>
        <strain evidence="6 7">S9.3B</strain>
    </source>
</reference>
<keyword evidence="1 4" id="KW-0378">Hydrolase</keyword>
<dbReference type="Proteomes" id="UP000317078">
    <property type="component" value="Unassembled WGS sequence"/>
</dbReference>
<evidence type="ECO:0000256" key="1">
    <source>
        <dbReference type="ARBA" id="ARBA00022801"/>
    </source>
</evidence>
<dbReference type="AlphaFoldDB" id="A0A502FCX7"/>
<dbReference type="SUPFAM" id="SSF52738">
    <property type="entry name" value="Methylesterase CheB, C-terminal domain"/>
    <property type="match status" value="1"/>
</dbReference>
<evidence type="ECO:0000256" key="3">
    <source>
        <dbReference type="ARBA" id="ARBA00048267"/>
    </source>
</evidence>
<feature type="non-terminal residue" evidence="6">
    <location>
        <position position="1"/>
    </location>
</feature>
<feature type="domain" description="CheB-type methylesterase" evidence="5">
    <location>
        <begin position="37"/>
        <end position="224"/>
    </location>
</feature>
<dbReference type="InterPro" id="IPR000673">
    <property type="entry name" value="Sig_transdc_resp-reg_Me-estase"/>
</dbReference>
<dbReference type="EMBL" id="RCZP01000036">
    <property type="protein sequence ID" value="TPG47250.1"/>
    <property type="molecule type" value="Genomic_DNA"/>
</dbReference>
<dbReference type="GO" id="GO:0005737">
    <property type="term" value="C:cytoplasm"/>
    <property type="evidence" value="ECO:0007669"/>
    <property type="project" value="InterPro"/>
</dbReference>
<comment type="catalytic activity">
    <reaction evidence="3">
        <text>[protein]-L-glutamate 5-O-methyl ester + H2O = L-glutamyl-[protein] + methanol + H(+)</text>
        <dbReference type="Rhea" id="RHEA:23236"/>
        <dbReference type="Rhea" id="RHEA-COMP:10208"/>
        <dbReference type="Rhea" id="RHEA-COMP:10311"/>
        <dbReference type="ChEBI" id="CHEBI:15377"/>
        <dbReference type="ChEBI" id="CHEBI:15378"/>
        <dbReference type="ChEBI" id="CHEBI:17790"/>
        <dbReference type="ChEBI" id="CHEBI:29973"/>
        <dbReference type="ChEBI" id="CHEBI:82795"/>
        <dbReference type="EC" id="3.1.1.61"/>
    </reaction>
</comment>
<protein>
    <recommendedName>
        <fullName evidence="2">protein-glutamate methylesterase</fullName>
        <ecNumber evidence="2">3.1.1.61</ecNumber>
    </recommendedName>
</protein>
<dbReference type="EC" id="3.1.1.61" evidence="2"/>
<dbReference type="Gene3D" id="3.40.50.180">
    <property type="entry name" value="Methylesterase CheB, C-terminal domain"/>
    <property type="match status" value="1"/>
</dbReference>
<feature type="active site" evidence="4">
    <location>
        <position position="49"/>
    </location>
</feature>
<dbReference type="GO" id="GO:0006935">
    <property type="term" value="P:chemotaxis"/>
    <property type="evidence" value="ECO:0007669"/>
    <property type="project" value="UniProtKB-UniRule"/>
</dbReference>
<evidence type="ECO:0000259" key="5">
    <source>
        <dbReference type="PROSITE" id="PS50122"/>
    </source>
</evidence>
<dbReference type="GO" id="GO:0008984">
    <property type="term" value="F:protein-glutamate methylesterase activity"/>
    <property type="evidence" value="ECO:0007669"/>
    <property type="project" value="UniProtKB-EC"/>
</dbReference>
<dbReference type="PANTHER" id="PTHR42872">
    <property type="entry name" value="PROTEIN-GLUTAMATE METHYLESTERASE/PROTEIN-GLUTAMINE GLUTAMINASE"/>
    <property type="match status" value="1"/>
</dbReference>
<organism evidence="6 7">
    <name type="scientific">Muricoccus nepalensis</name>
    <dbReference type="NCBI Taxonomy" id="1854500"/>
    <lineage>
        <taxon>Bacteria</taxon>
        <taxon>Pseudomonadati</taxon>
        <taxon>Pseudomonadota</taxon>
        <taxon>Alphaproteobacteria</taxon>
        <taxon>Acetobacterales</taxon>
        <taxon>Roseomonadaceae</taxon>
        <taxon>Muricoccus</taxon>
    </lineage>
</organism>